<keyword evidence="5" id="KW-0539">Nucleus</keyword>
<evidence type="ECO:0000256" key="2">
    <source>
        <dbReference type="ARBA" id="ARBA00022723"/>
    </source>
</evidence>
<dbReference type="PANTHER" id="PTHR47338:SF5">
    <property type="entry name" value="ZN(II)2CYS6 TRANSCRIPTION FACTOR (EUROFUNG)"/>
    <property type="match status" value="1"/>
</dbReference>
<feature type="domain" description="Xylanolytic transcriptional activator regulatory" evidence="6">
    <location>
        <begin position="124"/>
        <end position="209"/>
    </location>
</feature>
<dbReference type="AlphaFoldDB" id="A0A9W9LPZ0"/>
<dbReference type="GO" id="GO:0006351">
    <property type="term" value="P:DNA-templated transcription"/>
    <property type="evidence" value="ECO:0007669"/>
    <property type="project" value="InterPro"/>
</dbReference>
<dbReference type="SMART" id="SM00906">
    <property type="entry name" value="Fungal_trans"/>
    <property type="match status" value="1"/>
</dbReference>
<dbReference type="Proteomes" id="UP001149163">
    <property type="component" value="Unassembled WGS sequence"/>
</dbReference>
<evidence type="ECO:0000313" key="7">
    <source>
        <dbReference type="EMBL" id="KAJ5168233.1"/>
    </source>
</evidence>
<keyword evidence="4" id="KW-0804">Transcription</keyword>
<dbReference type="GeneID" id="81425128"/>
<dbReference type="GO" id="GO:0000981">
    <property type="term" value="F:DNA-binding transcription factor activity, RNA polymerase II-specific"/>
    <property type="evidence" value="ECO:0007669"/>
    <property type="project" value="InterPro"/>
</dbReference>
<keyword evidence="3" id="KW-0805">Transcription regulation</keyword>
<dbReference type="RefSeq" id="XP_056544694.1">
    <property type="nucleotide sequence ID" value="XM_056685952.1"/>
</dbReference>
<dbReference type="EMBL" id="JAPQKN010000002">
    <property type="protein sequence ID" value="KAJ5168233.1"/>
    <property type="molecule type" value="Genomic_DNA"/>
</dbReference>
<comment type="subcellular location">
    <subcellularLocation>
        <location evidence="1">Nucleus</location>
    </subcellularLocation>
</comment>
<reference evidence="7" key="2">
    <citation type="journal article" date="2023" name="IMA Fungus">
        <title>Comparative genomic study of the Penicillium genus elucidates a diverse pangenome and 15 lateral gene transfer events.</title>
        <authorList>
            <person name="Petersen C."/>
            <person name="Sorensen T."/>
            <person name="Nielsen M.R."/>
            <person name="Sondergaard T.E."/>
            <person name="Sorensen J.L."/>
            <person name="Fitzpatrick D.A."/>
            <person name="Frisvad J.C."/>
            <person name="Nielsen K.L."/>
        </authorList>
    </citation>
    <scope>NUCLEOTIDE SEQUENCE</scope>
    <source>
        <strain evidence="7">IBT 26290</strain>
    </source>
</reference>
<dbReference type="InterPro" id="IPR007219">
    <property type="entry name" value="XnlR_reg_dom"/>
</dbReference>
<evidence type="ECO:0000256" key="4">
    <source>
        <dbReference type="ARBA" id="ARBA00023163"/>
    </source>
</evidence>
<evidence type="ECO:0000256" key="1">
    <source>
        <dbReference type="ARBA" id="ARBA00004123"/>
    </source>
</evidence>
<evidence type="ECO:0000256" key="3">
    <source>
        <dbReference type="ARBA" id="ARBA00023015"/>
    </source>
</evidence>
<dbReference type="GO" id="GO:0003677">
    <property type="term" value="F:DNA binding"/>
    <property type="evidence" value="ECO:0007669"/>
    <property type="project" value="InterPro"/>
</dbReference>
<sequence length="521" mass="59841">MRTGTLASPPPQDTERLCEISTTELLQAAEFFRDNFGSTLLFFFDPLTFSTRFSNRELSPSLTFAVLALTSRFGPWSSADESWKYYSHAQALLQRTGDDISLHRVQTYLVLCVYEVGCGLEFRAWIHIGNAIRVAQILRLPVMDQRPSPFDWGKPEPTVNEDRVTQELQRRTFWSCFFLDKLLSNGRDRPSGIQEKDIFCDLPVSEEDLIFRKFDQSLALGDPELCQKGRQNLYIFLIRILLILGDITAWHGRGGRHADERAPWEKEMPFTVLDDQLNEWEKQMPTHFHYSRECFAALSMVSTAQLKIWGLTYLFFFLAKASLHREYYPFVPEKGYAPCECPFDPVSTPSNWGNPPTGWRKESVRKLLSSSQSIIELYGWMMTKLSPFPGVYPFMGLCLMTSASVNLFFTSLDEDIADQSRCQRSTESSLKEGIDAMQSLKQFWDLPRYWINQISLYRALLERSKEVDEPISKEGFRKLTDGIMNYLRESRGTGDKQDANMPASQLPETTLTLPGVGVQLK</sequence>
<evidence type="ECO:0000259" key="6">
    <source>
        <dbReference type="SMART" id="SM00906"/>
    </source>
</evidence>
<dbReference type="CDD" id="cd12148">
    <property type="entry name" value="fungal_TF_MHR"/>
    <property type="match status" value="1"/>
</dbReference>
<accession>A0A9W9LPZ0</accession>
<name>A0A9W9LPZ0_9EURO</name>
<evidence type="ECO:0000256" key="5">
    <source>
        <dbReference type="ARBA" id="ARBA00023242"/>
    </source>
</evidence>
<keyword evidence="2" id="KW-0479">Metal-binding</keyword>
<dbReference type="OrthoDB" id="4356994at2759"/>
<protein>
    <recommendedName>
        <fullName evidence="6">Xylanolytic transcriptional activator regulatory domain-containing protein</fullName>
    </recommendedName>
</protein>
<comment type="caution">
    <text evidence="7">The sequence shown here is derived from an EMBL/GenBank/DDBJ whole genome shotgun (WGS) entry which is preliminary data.</text>
</comment>
<dbReference type="PANTHER" id="PTHR47338">
    <property type="entry name" value="ZN(II)2CYS6 TRANSCRIPTION FACTOR (EUROFUNG)-RELATED"/>
    <property type="match status" value="1"/>
</dbReference>
<evidence type="ECO:0000313" key="8">
    <source>
        <dbReference type="Proteomes" id="UP001149163"/>
    </source>
</evidence>
<dbReference type="InterPro" id="IPR050815">
    <property type="entry name" value="TF_fung"/>
</dbReference>
<proteinExistence type="predicted"/>
<gene>
    <name evidence="7" type="ORF">N7482_003827</name>
</gene>
<dbReference type="GO" id="GO:0005634">
    <property type="term" value="C:nucleus"/>
    <property type="evidence" value="ECO:0007669"/>
    <property type="project" value="UniProtKB-SubCell"/>
</dbReference>
<keyword evidence="8" id="KW-1185">Reference proteome</keyword>
<reference evidence="7" key="1">
    <citation type="submission" date="2022-11" db="EMBL/GenBank/DDBJ databases">
        <authorList>
            <person name="Petersen C."/>
        </authorList>
    </citation>
    <scope>NUCLEOTIDE SEQUENCE</scope>
    <source>
        <strain evidence="7">IBT 26290</strain>
    </source>
</reference>
<dbReference type="Pfam" id="PF04082">
    <property type="entry name" value="Fungal_trans"/>
    <property type="match status" value="1"/>
</dbReference>
<organism evidence="7 8">
    <name type="scientific">Penicillium canariense</name>
    <dbReference type="NCBI Taxonomy" id="189055"/>
    <lineage>
        <taxon>Eukaryota</taxon>
        <taxon>Fungi</taxon>
        <taxon>Dikarya</taxon>
        <taxon>Ascomycota</taxon>
        <taxon>Pezizomycotina</taxon>
        <taxon>Eurotiomycetes</taxon>
        <taxon>Eurotiomycetidae</taxon>
        <taxon>Eurotiales</taxon>
        <taxon>Aspergillaceae</taxon>
        <taxon>Penicillium</taxon>
    </lineage>
</organism>
<dbReference type="GO" id="GO:0008270">
    <property type="term" value="F:zinc ion binding"/>
    <property type="evidence" value="ECO:0007669"/>
    <property type="project" value="InterPro"/>
</dbReference>